<protein>
    <submittedName>
        <fullName evidence="1">RtcB family protein</fullName>
    </submittedName>
</protein>
<dbReference type="Pfam" id="PF01139">
    <property type="entry name" value="RtcB"/>
    <property type="match status" value="2"/>
</dbReference>
<evidence type="ECO:0000313" key="2">
    <source>
        <dbReference type="Proteomes" id="UP000726170"/>
    </source>
</evidence>
<evidence type="ECO:0000313" key="1">
    <source>
        <dbReference type="EMBL" id="MBU5483441.1"/>
    </source>
</evidence>
<dbReference type="RefSeq" id="WP_216437820.1">
    <property type="nucleotide sequence ID" value="NZ_JAHLQF010000001.1"/>
</dbReference>
<reference evidence="1 2" key="1">
    <citation type="submission" date="2021-06" db="EMBL/GenBank/DDBJ databases">
        <authorList>
            <person name="Sun Q."/>
            <person name="Li D."/>
        </authorList>
    </citation>
    <scope>NUCLEOTIDE SEQUENCE [LARGE SCALE GENOMIC DNA]</scope>
    <source>
        <strain evidence="1 2">MSJ-11</strain>
    </source>
</reference>
<dbReference type="PANTHER" id="PTHR43749">
    <property type="entry name" value="RNA-SPLICING LIGASE RTCB"/>
    <property type="match status" value="1"/>
</dbReference>
<dbReference type="PANTHER" id="PTHR43749:SF2">
    <property type="entry name" value="RNA-SPLICING LIGASE RTCB"/>
    <property type="match status" value="1"/>
</dbReference>
<organism evidence="1 2">
    <name type="scientific">Clostridium mobile</name>
    <dbReference type="NCBI Taxonomy" id="2841512"/>
    <lineage>
        <taxon>Bacteria</taxon>
        <taxon>Bacillati</taxon>
        <taxon>Bacillota</taxon>
        <taxon>Clostridia</taxon>
        <taxon>Eubacteriales</taxon>
        <taxon>Clostridiaceae</taxon>
        <taxon>Clostridium</taxon>
    </lineage>
</organism>
<name>A0ABS6EE08_9CLOT</name>
<accession>A0ABS6EE08</accession>
<keyword evidence="2" id="KW-1185">Reference proteome</keyword>
<dbReference type="InterPro" id="IPR052915">
    <property type="entry name" value="RtcB-like"/>
</dbReference>
<dbReference type="InterPro" id="IPR001233">
    <property type="entry name" value="RtcB"/>
</dbReference>
<sequence>MTEITGKYNKAIVYTDNIEEAAVKQIETLCNQEFVEGSKIRIMPDVHCGMGCTIGTTMTIEDKVVPNLVGVDIGCGMEVIKLENRRMELQKLDKLIYEKIPSGFKIRDKEHKFNDEIDLDELKCRKEVNLIRARKSIGTLGGGNHFIEANKDGEGNLYLVVHSGSRHLGHEVASFYQREAFKSLNSDNKDLAYVSGEIFKDYIHDMKIVQRFAELNRKVMINEIIKGMKLNVAEEFTTIHNYIDMENMILRKGAVSAQKGEKLLIPINMRDGSLICIGKGNENWNFSAPHGAGRIMSRTQARNSFTLNQYKKTMEGIFTTSVKKETIDECPLAYKSMEEIISNIKDTVDIVHKITPIYNFKAAE</sequence>
<proteinExistence type="predicted"/>
<dbReference type="Proteomes" id="UP000726170">
    <property type="component" value="Unassembled WGS sequence"/>
</dbReference>
<dbReference type="EMBL" id="JAHLQF010000001">
    <property type="protein sequence ID" value="MBU5483441.1"/>
    <property type="molecule type" value="Genomic_DNA"/>
</dbReference>
<gene>
    <name evidence="1" type="ORF">KQI86_03810</name>
</gene>
<comment type="caution">
    <text evidence="1">The sequence shown here is derived from an EMBL/GenBank/DDBJ whole genome shotgun (WGS) entry which is preliminary data.</text>
</comment>